<accession>A0A914VUN2</accession>
<keyword evidence="1" id="KW-1185">Reference proteome</keyword>
<sequence length="302" mass="34093">MSSFVSQPTCAQLMMAVAAGRESGMMDRVQVKSALTFLFAACATRPGLKLTMSEARTVLAADFFDRMHESASYSLLNLAAFKRRPSFPRIDRQLNYFHSERNQPNDPCAKCFPCKEGTKSAAYIDLLELPRVGGLPWRPRAPGLPPPRAPLFADLRYSLTAPLSKRYISVTNAVLHSERVEAGIRKTLRERQEENDPSAVKKLRAQATAYVKEMSATFSMLIARLCGYSLFKILRRVMRRLLVCPAQLELIKRAEQEGLPIVYLPLHKSHLDYILLTWTVWHWDLRLPHIASGDNLNLSGFG</sequence>
<dbReference type="Proteomes" id="UP000887566">
    <property type="component" value="Unplaced"/>
</dbReference>
<protein>
    <submittedName>
        <fullName evidence="2">Uncharacterized protein</fullName>
    </submittedName>
</protein>
<evidence type="ECO:0000313" key="1">
    <source>
        <dbReference type="Proteomes" id="UP000887566"/>
    </source>
</evidence>
<dbReference type="GO" id="GO:0031966">
    <property type="term" value="C:mitochondrial membrane"/>
    <property type="evidence" value="ECO:0007669"/>
    <property type="project" value="TreeGrafter"/>
</dbReference>
<reference evidence="2" key="1">
    <citation type="submission" date="2022-11" db="UniProtKB">
        <authorList>
            <consortium name="WormBaseParasite"/>
        </authorList>
    </citation>
    <scope>IDENTIFICATION</scope>
</reference>
<evidence type="ECO:0000313" key="2">
    <source>
        <dbReference type="WBParaSite" id="PSAMB.scaffold2434size23257.g17816.t1"/>
    </source>
</evidence>
<name>A0A914VUN2_9BILA</name>
<organism evidence="1 2">
    <name type="scientific">Plectus sambesii</name>
    <dbReference type="NCBI Taxonomy" id="2011161"/>
    <lineage>
        <taxon>Eukaryota</taxon>
        <taxon>Metazoa</taxon>
        <taxon>Ecdysozoa</taxon>
        <taxon>Nematoda</taxon>
        <taxon>Chromadorea</taxon>
        <taxon>Plectida</taxon>
        <taxon>Plectina</taxon>
        <taxon>Plectoidea</taxon>
        <taxon>Plectidae</taxon>
        <taxon>Plectus</taxon>
    </lineage>
</organism>
<proteinExistence type="predicted"/>
<dbReference type="PANTHER" id="PTHR12563:SF23">
    <property type="entry name" value="BCDNA.GH07066"/>
    <property type="match status" value="1"/>
</dbReference>
<dbReference type="PANTHER" id="PTHR12563">
    <property type="entry name" value="GLYCEROL-3-PHOSPHATE ACYLTRANSFERASE"/>
    <property type="match status" value="1"/>
</dbReference>
<dbReference type="GO" id="GO:0008654">
    <property type="term" value="P:phospholipid biosynthetic process"/>
    <property type="evidence" value="ECO:0007669"/>
    <property type="project" value="TreeGrafter"/>
</dbReference>
<dbReference type="WBParaSite" id="PSAMB.scaffold2434size23257.g17816.t1">
    <property type="protein sequence ID" value="PSAMB.scaffold2434size23257.g17816.t1"/>
    <property type="gene ID" value="PSAMB.scaffold2434size23257.g17816"/>
</dbReference>
<dbReference type="InterPro" id="IPR022284">
    <property type="entry name" value="GPAT/DHAPAT"/>
</dbReference>
<dbReference type="GO" id="GO:0004366">
    <property type="term" value="F:glycerol-3-phosphate O-acyltransferase activity"/>
    <property type="evidence" value="ECO:0007669"/>
    <property type="project" value="TreeGrafter"/>
</dbReference>
<dbReference type="GO" id="GO:0019432">
    <property type="term" value="P:triglyceride biosynthetic process"/>
    <property type="evidence" value="ECO:0007669"/>
    <property type="project" value="TreeGrafter"/>
</dbReference>
<dbReference type="GO" id="GO:0006072">
    <property type="term" value="P:glycerol-3-phosphate metabolic process"/>
    <property type="evidence" value="ECO:0007669"/>
    <property type="project" value="TreeGrafter"/>
</dbReference>
<dbReference type="AlphaFoldDB" id="A0A914VUN2"/>
<dbReference type="GO" id="GO:0006631">
    <property type="term" value="P:fatty acid metabolic process"/>
    <property type="evidence" value="ECO:0007669"/>
    <property type="project" value="TreeGrafter"/>
</dbReference>